<evidence type="ECO:0000313" key="3">
    <source>
        <dbReference type="Proteomes" id="UP000244336"/>
    </source>
</evidence>
<sequence>MRRRSPAVHSFLARLHCSLGSISSDHHPGTTCQFSLITLARSGARGARPFAYKEHRVFPAYLASLLAFSSAVFSVLSHTSVQRHDRYCYCFSISGITGVFLIL</sequence>
<proteinExistence type="predicted"/>
<keyword evidence="1" id="KW-1133">Transmembrane helix</keyword>
<dbReference type="EMBL" id="CM009751">
    <property type="protein sequence ID" value="PUZ66362.1"/>
    <property type="molecule type" value="Genomic_DNA"/>
</dbReference>
<keyword evidence="3" id="KW-1185">Reference proteome</keyword>
<protein>
    <submittedName>
        <fullName evidence="2">Uncharacterized protein</fullName>
    </submittedName>
</protein>
<dbReference type="Gramene" id="PUZ66362">
    <property type="protein sequence ID" value="PUZ66362"/>
    <property type="gene ID" value="GQ55_3G301500"/>
</dbReference>
<evidence type="ECO:0000256" key="1">
    <source>
        <dbReference type="SAM" id="Phobius"/>
    </source>
</evidence>
<organism evidence="2 3">
    <name type="scientific">Panicum hallii var. hallii</name>
    <dbReference type="NCBI Taxonomy" id="1504633"/>
    <lineage>
        <taxon>Eukaryota</taxon>
        <taxon>Viridiplantae</taxon>
        <taxon>Streptophyta</taxon>
        <taxon>Embryophyta</taxon>
        <taxon>Tracheophyta</taxon>
        <taxon>Spermatophyta</taxon>
        <taxon>Magnoliopsida</taxon>
        <taxon>Liliopsida</taxon>
        <taxon>Poales</taxon>
        <taxon>Poaceae</taxon>
        <taxon>PACMAD clade</taxon>
        <taxon>Panicoideae</taxon>
        <taxon>Panicodae</taxon>
        <taxon>Paniceae</taxon>
        <taxon>Panicinae</taxon>
        <taxon>Panicum</taxon>
        <taxon>Panicum sect. Panicum</taxon>
    </lineage>
</organism>
<keyword evidence="1" id="KW-0472">Membrane</keyword>
<dbReference type="AlphaFoldDB" id="A0A2T7EEW0"/>
<evidence type="ECO:0000313" key="2">
    <source>
        <dbReference type="EMBL" id="PUZ66362.1"/>
    </source>
</evidence>
<keyword evidence="1" id="KW-0812">Transmembrane</keyword>
<name>A0A2T7EEW0_9POAL</name>
<reference evidence="2 3" key="1">
    <citation type="submission" date="2018-04" db="EMBL/GenBank/DDBJ databases">
        <title>WGS assembly of Panicum hallii var. hallii HAL2.</title>
        <authorList>
            <person name="Lovell J."/>
            <person name="Jenkins J."/>
            <person name="Lowry D."/>
            <person name="Mamidi S."/>
            <person name="Sreedasyam A."/>
            <person name="Weng X."/>
            <person name="Barry K."/>
            <person name="Bonette J."/>
            <person name="Campitelli B."/>
            <person name="Daum C."/>
            <person name="Gordon S."/>
            <person name="Gould B."/>
            <person name="Lipzen A."/>
            <person name="MacQueen A."/>
            <person name="Palacio-Mejia J."/>
            <person name="Plott C."/>
            <person name="Shakirov E."/>
            <person name="Shu S."/>
            <person name="Yoshinaga Y."/>
            <person name="Zane M."/>
            <person name="Rokhsar D."/>
            <person name="Grimwood J."/>
            <person name="Schmutz J."/>
            <person name="Juenger T."/>
        </authorList>
    </citation>
    <scope>NUCLEOTIDE SEQUENCE [LARGE SCALE GENOMIC DNA]</scope>
    <source>
        <strain evidence="3">cv. HAL2</strain>
    </source>
</reference>
<accession>A0A2T7EEW0</accession>
<gene>
    <name evidence="2" type="ORF">GQ55_3G301500</name>
</gene>
<feature type="transmembrane region" description="Helical" evidence="1">
    <location>
        <begin position="58"/>
        <end position="76"/>
    </location>
</feature>
<dbReference type="Proteomes" id="UP000244336">
    <property type="component" value="Chromosome 3"/>
</dbReference>